<dbReference type="RefSeq" id="WP_229863939.1">
    <property type="nucleotide sequence ID" value="NZ_BNCJ01000003.1"/>
</dbReference>
<organism evidence="6 7">
    <name type="scientific">Seohaeicola zhoushanensis</name>
    <dbReference type="NCBI Taxonomy" id="1569283"/>
    <lineage>
        <taxon>Bacteria</taxon>
        <taxon>Pseudomonadati</taxon>
        <taxon>Pseudomonadota</taxon>
        <taxon>Alphaproteobacteria</taxon>
        <taxon>Rhodobacterales</taxon>
        <taxon>Roseobacteraceae</taxon>
        <taxon>Seohaeicola</taxon>
    </lineage>
</organism>
<dbReference type="GO" id="GO:0009231">
    <property type="term" value="P:riboflavin biosynthetic process"/>
    <property type="evidence" value="ECO:0007669"/>
    <property type="project" value="TreeGrafter"/>
</dbReference>
<evidence type="ECO:0000256" key="5">
    <source>
        <dbReference type="ARBA" id="ARBA00024029"/>
    </source>
</evidence>
<dbReference type="GO" id="GO:0046872">
    <property type="term" value="F:metal ion binding"/>
    <property type="evidence" value="ECO:0007669"/>
    <property type="project" value="UniProtKB-KW"/>
</dbReference>
<dbReference type="GO" id="GO:0016811">
    <property type="term" value="F:hydrolase activity, acting on carbon-nitrogen (but not peptide) bonds, in linear amides"/>
    <property type="evidence" value="ECO:0007669"/>
    <property type="project" value="TreeGrafter"/>
</dbReference>
<keyword evidence="3" id="KW-0378">Hydrolase</keyword>
<protein>
    <submittedName>
        <fullName evidence="6">Amidase</fullName>
    </submittedName>
</protein>
<dbReference type="Proteomes" id="UP000626220">
    <property type="component" value="Unassembled WGS sequence"/>
</dbReference>
<comment type="similarity">
    <text evidence="5">Belongs to the creatininase superfamily.</text>
</comment>
<dbReference type="Pfam" id="PF02633">
    <property type="entry name" value="Creatininase"/>
    <property type="match status" value="1"/>
</dbReference>
<dbReference type="EMBL" id="BNCJ01000003">
    <property type="protein sequence ID" value="GHF45280.1"/>
    <property type="molecule type" value="Genomic_DNA"/>
</dbReference>
<keyword evidence="4" id="KW-0862">Zinc</keyword>
<dbReference type="Gene3D" id="3.40.50.10310">
    <property type="entry name" value="Creatininase"/>
    <property type="match status" value="1"/>
</dbReference>
<dbReference type="AlphaFoldDB" id="A0A8J3M6Y3"/>
<gene>
    <name evidence="6" type="ORF">GCM10017056_16110</name>
</gene>
<comment type="caution">
    <text evidence="6">The sequence shown here is derived from an EMBL/GenBank/DDBJ whole genome shotgun (WGS) entry which is preliminary data.</text>
</comment>
<evidence type="ECO:0000313" key="6">
    <source>
        <dbReference type="EMBL" id="GHF45280.1"/>
    </source>
</evidence>
<keyword evidence="2" id="KW-0479">Metal-binding</keyword>
<evidence type="ECO:0000313" key="7">
    <source>
        <dbReference type="Proteomes" id="UP000626220"/>
    </source>
</evidence>
<evidence type="ECO:0000256" key="1">
    <source>
        <dbReference type="ARBA" id="ARBA00001947"/>
    </source>
</evidence>
<name>A0A8J3M6Y3_9RHOB</name>
<dbReference type="InterPro" id="IPR024087">
    <property type="entry name" value="Creatininase-like_sf"/>
</dbReference>
<dbReference type="PANTHER" id="PTHR35005">
    <property type="entry name" value="3-DEHYDRO-SCYLLO-INOSOSE HYDROLASE"/>
    <property type="match status" value="1"/>
</dbReference>
<proteinExistence type="inferred from homology"/>
<comment type="cofactor">
    <cofactor evidence="1">
        <name>Zn(2+)</name>
        <dbReference type="ChEBI" id="CHEBI:29105"/>
    </cofactor>
</comment>
<accession>A0A8J3M6Y3</accession>
<evidence type="ECO:0000256" key="2">
    <source>
        <dbReference type="ARBA" id="ARBA00022723"/>
    </source>
</evidence>
<reference evidence="6" key="1">
    <citation type="journal article" date="2014" name="Int. J. Syst. Evol. Microbiol.">
        <title>Complete genome sequence of Corynebacterium casei LMG S-19264T (=DSM 44701T), isolated from a smear-ripened cheese.</title>
        <authorList>
            <consortium name="US DOE Joint Genome Institute (JGI-PGF)"/>
            <person name="Walter F."/>
            <person name="Albersmeier A."/>
            <person name="Kalinowski J."/>
            <person name="Ruckert C."/>
        </authorList>
    </citation>
    <scope>NUCLEOTIDE SEQUENCE</scope>
    <source>
        <strain evidence="6">KCTC 42650</strain>
    </source>
</reference>
<evidence type="ECO:0000256" key="3">
    <source>
        <dbReference type="ARBA" id="ARBA00022801"/>
    </source>
</evidence>
<sequence>MTWPAVEAALARGAGVFLPVGSTEQHGPMGLIGTDALCATMIAEGAARAVGALVAPTLALTPAPFNTAFPGTLSISEGVFAALAGEVIDGLAAQGFRKIYVLNAHGANLAPLRAVLKARPSVTARLKSWWDFEPVNVLRREWYGDWEGMHATPSEVAITMTLGDLPLVEAARKPPERLTPEYIKAHAGDRHGPPDAHRRDFPDGRVGSHSALATRAQGEQLLAAAVQAVAEDYRTFA</sequence>
<keyword evidence="7" id="KW-1185">Reference proteome</keyword>
<evidence type="ECO:0000256" key="4">
    <source>
        <dbReference type="ARBA" id="ARBA00022833"/>
    </source>
</evidence>
<dbReference type="PANTHER" id="PTHR35005:SF1">
    <property type="entry name" value="2-AMINO-5-FORMYLAMINO-6-RIBOSYLAMINOPYRIMIDIN-4(3H)-ONE 5'-MONOPHOSPHATE DEFORMYLASE"/>
    <property type="match status" value="1"/>
</dbReference>
<reference evidence="6" key="2">
    <citation type="submission" date="2020-09" db="EMBL/GenBank/DDBJ databases">
        <authorList>
            <person name="Sun Q."/>
            <person name="Kim S."/>
        </authorList>
    </citation>
    <scope>NUCLEOTIDE SEQUENCE</scope>
    <source>
        <strain evidence="6">KCTC 42650</strain>
    </source>
</reference>
<dbReference type="SUPFAM" id="SSF102215">
    <property type="entry name" value="Creatininase"/>
    <property type="match status" value="1"/>
</dbReference>
<dbReference type="InterPro" id="IPR003785">
    <property type="entry name" value="Creatininase/forma_Hydrolase"/>
</dbReference>